<dbReference type="InterPro" id="IPR001853">
    <property type="entry name" value="DSBA-like_thioredoxin_dom"/>
</dbReference>
<dbReference type="PANTHER" id="PTHR42943:SF2">
    <property type="entry name" value="GLUTATHIONE S-TRANSFERASE KAPPA 1"/>
    <property type="match status" value="1"/>
</dbReference>
<proteinExistence type="inferred from homology"/>
<sequence>MTQLRIEFWFDFASTYSYLSAMRLDPLARAAGVGVTWRPFLLGPIFAAQGWTTSPFRIYPAKGRYMWRDMTRRTQALGLPLQQPDNLPQNSVLAARVAQLALGTPKGVAFCKSVYGAEFGQGRDIADPVVIRACLEQSGLPCDMIEAAQSDDNKRRLRRSVEEAMARGLFGAPSFTVGDELFWGDDRLEQALDWAVGHA</sequence>
<protein>
    <recommendedName>
        <fullName evidence="1">2-hydroxychromene-2-carboxylate isomerase</fullName>
        <ecNumber evidence="1">5.99.1.4</ecNumber>
    </recommendedName>
</protein>
<dbReference type="PIRSF" id="PIRSF006386">
    <property type="entry name" value="HCCAis_GSTk"/>
    <property type="match status" value="1"/>
</dbReference>
<dbReference type="EMBL" id="FRBN01000015">
    <property type="protein sequence ID" value="SHL47042.1"/>
    <property type="molecule type" value="Genomic_DNA"/>
</dbReference>
<dbReference type="PANTHER" id="PTHR42943">
    <property type="entry name" value="GLUTATHIONE S-TRANSFERASE KAPPA"/>
    <property type="match status" value="1"/>
</dbReference>
<dbReference type="CDD" id="cd03022">
    <property type="entry name" value="DsbA_HCCA_Iso"/>
    <property type="match status" value="1"/>
</dbReference>
<dbReference type="Gene3D" id="3.40.30.10">
    <property type="entry name" value="Glutaredoxin"/>
    <property type="match status" value="1"/>
</dbReference>
<reference evidence="5" key="1">
    <citation type="submission" date="2016-11" db="EMBL/GenBank/DDBJ databases">
        <authorList>
            <person name="Varghese N."/>
            <person name="Submissions S."/>
        </authorList>
    </citation>
    <scope>NUCLEOTIDE SEQUENCE [LARGE SCALE GENOMIC DNA]</scope>
    <source>
        <strain evidence="5">DSM 29327</strain>
    </source>
</reference>
<dbReference type="Proteomes" id="UP000184191">
    <property type="component" value="Unassembled WGS sequence"/>
</dbReference>
<dbReference type="GO" id="GO:0004602">
    <property type="term" value="F:glutathione peroxidase activity"/>
    <property type="evidence" value="ECO:0007669"/>
    <property type="project" value="TreeGrafter"/>
</dbReference>
<evidence type="ECO:0000259" key="3">
    <source>
        <dbReference type="Pfam" id="PF01323"/>
    </source>
</evidence>
<dbReference type="SUPFAM" id="SSF52833">
    <property type="entry name" value="Thioredoxin-like"/>
    <property type="match status" value="1"/>
</dbReference>
<keyword evidence="5" id="KW-1185">Reference proteome</keyword>
<comment type="similarity">
    <text evidence="1">Belongs to the GST superfamily. NadH family.</text>
</comment>
<dbReference type="AlphaFoldDB" id="A0A1M7AWE0"/>
<dbReference type="InterPro" id="IPR051924">
    <property type="entry name" value="GST_Kappa/NadH"/>
</dbReference>
<comment type="catalytic activity">
    <reaction evidence="1">
        <text>2-hydroxychromene-2-carboxylate = (3E)-4-(2-hydroxyphenyl)-2-oxobut-3-enoate</text>
        <dbReference type="Rhea" id="RHEA:27401"/>
        <dbReference type="ChEBI" id="CHEBI:59350"/>
        <dbReference type="ChEBI" id="CHEBI:59353"/>
        <dbReference type="EC" id="5.99.1.4"/>
    </reaction>
</comment>
<dbReference type="Pfam" id="PF01323">
    <property type="entry name" value="DSBA"/>
    <property type="match status" value="1"/>
</dbReference>
<evidence type="ECO:0000256" key="2">
    <source>
        <dbReference type="PIRSR" id="PIRSR006386-1"/>
    </source>
</evidence>
<dbReference type="GO" id="GO:1901170">
    <property type="term" value="P:naphthalene catabolic process"/>
    <property type="evidence" value="ECO:0007669"/>
    <property type="project" value="InterPro"/>
</dbReference>
<dbReference type="OrthoDB" id="5244108at2"/>
<dbReference type="InterPro" id="IPR044087">
    <property type="entry name" value="NahD-like"/>
</dbReference>
<dbReference type="STRING" id="1054996.SAMN05444414_11543"/>
<dbReference type="EC" id="5.99.1.4" evidence="1"/>
<keyword evidence="1 4" id="KW-0413">Isomerase</keyword>
<evidence type="ECO:0000313" key="4">
    <source>
        <dbReference type="EMBL" id="SHL47042.1"/>
    </source>
</evidence>
<feature type="active site" description="Nucleophile" evidence="2">
    <location>
        <position position="14"/>
    </location>
</feature>
<organism evidence="4 5">
    <name type="scientific">Roseovarius marisflavi</name>
    <dbReference type="NCBI Taxonomy" id="1054996"/>
    <lineage>
        <taxon>Bacteria</taxon>
        <taxon>Pseudomonadati</taxon>
        <taxon>Pseudomonadota</taxon>
        <taxon>Alphaproteobacteria</taxon>
        <taxon>Rhodobacterales</taxon>
        <taxon>Roseobacteraceae</taxon>
        <taxon>Roseovarius</taxon>
    </lineage>
</organism>
<dbReference type="GO" id="GO:0004364">
    <property type="term" value="F:glutathione transferase activity"/>
    <property type="evidence" value="ECO:0007669"/>
    <property type="project" value="TreeGrafter"/>
</dbReference>
<dbReference type="InterPro" id="IPR014440">
    <property type="entry name" value="HCCAis_GSTk"/>
</dbReference>
<name>A0A1M7AWE0_9RHOB</name>
<evidence type="ECO:0000313" key="5">
    <source>
        <dbReference type="Proteomes" id="UP000184191"/>
    </source>
</evidence>
<dbReference type="RefSeq" id="WP_073198708.1">
    <property type="nucleotide sequence ID" value="NZ_FRBN01000015.1"/>
</dbReference>
<feature type="domain" description="DSBA-like thioredoxin" evidence="3">
    <location>
        <begin position="6"/>
        <end position="191"/>
    </location>
</feature>
<gene>
    <name evidence="4" type="ORF">SAMN05444414_11543</name>
</gene>
<accession>A0A1M7AWE0</accession>
<dbReference type="InterPro" id="IPR036249">
    <property type="entry name" value="Thioredoxin-like_sf"/>
</dbReference>
<dbReference type="GO" id="GO:0006749">
    <property type="term" value="P:glutathione metabolic process"/>
    <property type="evidence" value="ECO:0007669"/>
    <property type="project" value="TreeGrafter"/>
</dbReference>
<dbReference type="GO" id="GO:0018845">
    <property type="term" value="F:2-hydroxychromene-2-carboxylate isomerase activity"/>
    <property type="evidence" value="ECO:0007669"/>
    <property type="project" value="UniProtKB-UniRule"/>
</dbReference>
<evidence type="ECO:0000256" key="1">
    <source>
        <dbReference type="PIRNR" id="PIRNR006386"/>
    </source>
</evidence>